<keyword evidence="2" id="KW-1185">Reference proteome</keyword>
<organism evidence="1 2">
    <name type="scientific">Crocosphaera chwakensis CCY0110</name>
    <dbReference type="NCBI Taxonomy" id="391612"/>
    <lineage>
        <taxon>Bacteria</taxon>
        <taxon>Bacillati</taxon>
        <taxon>Cyanobacteriota</taxon>
        <taxon>Cyanophyceae</taxon>
        <taxon>Oscillatoriophycideae</taxon>
        <taxon>Chroococcales</taxon>
        <taxon>Aphanothecaceae</taxon>
        <taxon>Crocosphaera</taxon>
        <taxon>Crocosphaera chwakensis</taxon>
    </lineage>
</organism>
<evidence type="ECO:0000313" key="2">
    <source>
        <dbReference type="Proteomes" id="UP000003781"/>
    </source>
</evidence>
<name>A3ILT1_9CHRO</name>
<proteinExistence type="predicted"/>
<dbReference type="RefSeq" id="WP_008274305.1">
    <property type="nucleotide sequence ID" value="NZ_AAXW01000005.1"/>
</dbReference>
<comment type="caution">
    <text evidence="1">The sequence shown here is derived from an EMBL/GenBank/DDBJ whole genome shotgun (WGS) entry which is preliminary data.</text>
</comment>
<dbReference type="AlphaFoldDB" id="A3ILT1"/>
<dbReference type="eggNOG" id="ENOG5032QB4">
    <property type="taxonomic scope" value="Bacteria"/>
</dbReference>
<evidence type="ECO:0000313" key="1">
    <source>
        <dbReference type="EMBL" id="EAZ92732.1"/>
    </source>
</evidence>
<dbReference type="EMBL" id="AAXW01000005">
    <property type="protein sequence ID" value="EAZ92732.1"/>
    <property type="molecule type" value="Genomic_DNA"/>
</dbReference>
<reference evidence="1 2" key="1">
    <citation type="submission" date="2007-03" db="EMBL/GenBank/DDBJ databases">
        <authorList>
            <person name="Stal L."/>
            <person name="Ferriera S."/>
            <person name="Johnson J."/>
            <person name="Kravitz S."/>
            <person name="Beeson K."/>
            <person name="Sutton G."/>
            <person name="Rogers Y.-H."/>
            <person name="Friedman R."/>
            <person name="Frazier M."/>
            <person name="Venter J.C."/>
        </authorList>
    </citation>
    <scope>NUCLEOTIDE SEQUENCE [LARGE SCALE GENOMIC DNA]</scope>
    <source>
        <strain evidence="1 2">CCY0110</strain>
    </source>
</reference>
<gene>
    <name evidence="1" type="ORF">CY0110_24236</name>
</gene>
<dbReference type="OrthoDB" id="511218at2"/>
<accession>A3ILT1</accession>
<sequence length="47" mass="5256">MKADRPILRKVSINLPFGIGGAEWEVDSTQRRAAWALYVEAVMPIKA</sequence>
<dbReference type="Proteomes" id="UP000003781">
    <property type="component" value="Unassembled WGS sequence"/>
</dbReference>
<protein>
    <submittedName>
        <fullName evidence="1">Uncharacterized protein</fullName>
    </submittedName>
</protein>